<keyword evidence="2" id="KW-1185">Reference proteome</keyword>
<proteinExistence type="predicted"/>
<gene>
    <name evidence="1" type="ORF">ACFQ1E_04480</name>
</gene>
<reference evidence="2" key="1">
    <citation type="journal article" date="2019" name="Int. J. Syst. Evol. Microbiol.">
        <title>The Global Catalogue of Microorganisms (GCM) 10K type strain sequencing project: providing services to taxonomists for standard genome sequencing and annotation.</title>
        <authorList>
            <consortium name="The Broad Institute Genomics Platform"/>
            <consortium name="The Broad Institute Genome Sequencing Center for Infectious Disease"/>
            <person name="Wu L."/>
            <person name="Ma J."/>
        </authorList>
    </citation>
    <scope>NUCLEOTIDE SEQUENCE [LARGE SCALE GENOMIC DNA]</scope>
    <source>
        <strain evidence="2">CCUG 62982</strain>
    </source>
</reference>
<organism evidence="1 2">
    <name type="scientific">Sphingomonas canadensis</name>
    <dbReference type="NCBI Taxonomy" id="1219257"/>
    <lineage>
        <taxon>Bacteria</taxon>
        <taxon>Pseudomonadati</taxon>
        <taxon>Pseudomonadota</taxon>
        <taxon>Alphaproteobacteria</taxon>
        <taxon>Sphingomonadales</taxon>
        <taxon>Sphingomonadaceae</taxon>
        <taxon>Sphingomonas</taxon>
    </lineage>
</organism>
<sequence>MKIPASDTLTDRTPAPDMRAIAAAGLARADDVRPGDLLLLRAGPGQLHFAIDAGGGIIHADAMLRRVVERPGEPWPAIGRWRMRED</sequence>
<name>A0ABW3H421_9SPHN</name>
<accession>A0ABW3H421</accession>
<comment type="caution">
    <text evidence="1">The sequence shown here is derived from an EMBL/GenBank/DDBJ whole genome shotgun (WGS) entry which is preliminary data.</text>
</comment>
<evidence type="ECO:0000313" key="2">
    <source>
        <dbReference type="Proteomes" id="UP001596977"/>
    </source>
</evidence>
<evidence type="ECO:0008006" key="3">
    <source>
        <dbReference type="Google" id="ProtNLM"/>
    </source>
</evidence>
<dbReference type="RefSeq" id="WP_264943051.1">
    <property type="nucleotide sequence ID" value="NZ_JAPDRA010000001.1"/>
</dbReference>
<dbReference type="Proteomes" id="UP001596977">
    <property type="component" value="Unassembled WGS sequence"/>
</dbReference>
<dbReference type="EMBL" id="JBHTJG010000001">
    <property type="protein sequence ID" value="MFD0945587.1"/>
    <property type="molecule type" value="Genomic_DNA"/>
</dbReference>
<evidence type="ECO:0000313" key="1">
    <source>
        <dbReference type="EMBL" id="MFD0945587.1"/>
    </source>
</evidence>
<protein>
    <recommendedName>
        <fullName evidence="3">Peptidoglycan endopeptidase</fullName>
    </recommendedName>
</protein>